<organism evidence="2 3">
    <name type="scientific">Podospora didyma</name>
    <dbReference type="NCBI Taxonomy" id="330526"/>
    <lineage>
        <taxon>Eukaryota</taxon>
        <taxon>Fungi</taxon>
        <taxon>Dikarya</taxon>
        <taxon>Ascomycota</taxon>
        <taxon>Pezizomycotina</taxon>
        <taxon>Sordariomycetes</taxon>
        <taxon>Sordariomycetidae</taxon>
        <taxon>Sordariales</taxon>
        <taxon>Podosporaceae</taxon>
        <taxon>Podospora</taxon>
    </lineage>
</organism>
<dbReference type="AlphaFoldDB" id="A0AAE0KKN8"/>
<feature type="compositionally biased region" description="Low complexity" evidence="1">
    <location>
        <begin position="46"/>
        <end position="57"/>
    </location>
</feature>
<evidence type="ECO:0000313" key="2">
    <source>
        <dbReference type="EMBL" id="KAK3377660.1"/>
    </source>
</evidence>
<feature type="region of interest" description="Disordered" evidence="1">
    <location>
        <begin position="43"/>
        <end position="67"/>
    </location>
</feature>
<accession>A0AAE0KKN8</accession>
<evidence type="ECO:0000313" key="3">
    <source>
        <dbReference type="Proteomes" id="UP001285441"/>
    </source>
</evidence>
<name>A0AAE0KKN8_9PEZI</name>
<keyword evidence="3" id="KW-1185">Reference proteome</keyword>
<comment type="caution">
    <text evidence="2">The sequence shown here is derived from an EMBL/GenBank/DDBJ whole genome shotgun (WGS) entry which is preliminary data.</text>
</comment>
<gene>
    <name evidence="2" type="ORF">B0H63DRAFT_435866</name>
</gene>
<feature type="compositionally biased region" description="Basic and acidic residues" evidence="1">
    <location>
        <begin position="58"/>
        <end position="67"/>
    </location>
</feature>
<sequence length="240" mass="26963">MDIDSEFSEATIDETRRFGNVFGDGVVHAPANLDHCAHATAATPERSNLTSSLNNRSTPEEDIQKKHEAKATVIANRLIGQGLINSFTENYEKTTPDWISLLGQTVLPSDITSSDSRIIAAFRAVDSIICGQQGTFLLRRLAYVQLMRLFSFLEAVIKSDRENGRVFRKPCYRDASVAIDIYMTAQETSQNAGDLRRELKERKRRGRRWSELARPSPLFVLVYSDAAEQIINDFKYIGSA</sequence>
<protein>
    <submittedName>
        <fullName evidence="2">Uncharacterized protein</fullName>
    </submittedName>
</protein>
<dbReference type="EMBL" id="JAULSW010000006">
    <property type="protein sequence ID" value="KAK3377660.1"/>
    <property type="molecule type" value="Genomic_DNA"/>
</dbReference>
<reference evidence="2" key="2">
    <citation type="submission" date="2023-06" db="EMBL/GenBank/DDBJ databases">
        <authorList>
            <consortium name="Lawrence Berkeley National Laboratory"/>
            <person name="Haridas S."/>
            <person name="Hensen N."/>
            <person name="Bonometti L."/>
            <person name="Westerberg I."/>
            <person name="Brannstrom I.O."/>
            <person name="Guillou S."/>
            <person name="Cros-Aarteil S."/>
            <person name="Calhoun S."/>
            <person name="Kuo A."/>
            <person name="Mondo S."/>
            <person name="Pangilinan J."/>
            <person name="Riley R."/>
            <person name="LaButti K."/>
            <person name="Andreopoulos B."/>
            <person name="Lipzen A."/>
            <person name="Chen C."/>
            <person name="Yanf M."/>
            <person name="Daum C."/>
            <person name="Ng V."/>
            <person name="Clum A."/>
            <person name="Steindorff A."/>
            <person name="Ohm R."/>
            <person name="Martin F."/>
            <person name="Silar P."/>
            <person name="Natvig D."/>
            <person name="Lalanne C."/>
            <person name="Gautier V."/>
            <person name="Ament-velasquez S.L."/>
            <person name="Kruys A."/>
            <person name="Hutchinson M.I."/>
            <person name="Powell A.J."/>
            <person name="Barry K."/>
            <person name="Miller A.N."/>
            <person name="Grigoriev I.V."/>
            <person name="Debuchy R."/>
            <person name="Gladieux P."/>
            <person name="Thoren M.H."/>
            <person name="Johannesson H."/>
        </authorList>
    </citation>
    <scope>NUCLEOTIDE SEQUENCE</scope>
    <source>
        <strain evidence="2">CBS 232.78</strain>
    </source>
</reference>
<dbReference type="Proteomes" id="UP001285441">
    <property type="component" value="Unassembled WGS sequence"/>
</dbReference>
<reference evidence="2" key="1">
    <citation type="journal article" date="2023" name="Mol. Phylogenet. Evol.">
        <title>Genome-scale phylogeny and comparative genomics of the fungal order Sordariales.</title>
        <authorList>
            <person name="Hensen N."/>
            <person name="Bonometti L."/>
            <person name="Westerberg I."/>
            <person name="Brannstrom I.O."/>
            <person name="Guillou S."/>
            <person name="Cros-Aarteil S."/>
            <person name="Calhoun S."/>
            <person name="Haridas S."/>
            <person name="Kuo A."/>
            <person name="Mondo S."/>
            <person name="Pangilinan J."/>
            <person name="Riley R."/>
            <person name="LaButti K."/>
            <person name="Andreopoulos B."/>
            <person name="Lipzen A."/>
            <person name="Chen C."/>
            <person name="Yan M."/>
            <person name="Daum C."/>
            <person name="Ng V."/>
            <person name="Clum A."/>
            <person name="Steindorff A."/>
            <person name="Ohm R.A."/>
            <person name="Martin F."/>
            <person name="Silar P."/>
            <person name="Natvig D.O."/>
            <person name="Lalanne C."/>
            <person name="Gautier V."/>
            <person name="Ament-Velasquez S.L."/>
            <person name="Kruys A."/>
            <person name="Hutchinson M.I."/>
            <person name="Powell A.J."/>
            <person name="Barry K."/>
            <person name="Miller A.N."/>
            <person name="Grigoriev I.V."/>
            <person name="Debuchy R."/>
            <person name="Gladieux P."/>
            <person name="Hiltunen Thoren M."/>
            <person name="Johannesson H."/>
        </authorList>
    </citation>
    <scope>NUCLEOTIDE SEQUENCE</scope>
    <source>
        <strain evidence="2">CBS 232.78</strain>
    </source>
</reference>
<evidence type="ECO:0000256" key="1">
    <source>
        <dbReference type="SAM" id="MobiDB-lite"/>
    </source>
</evidence>
<feature type="non-terminal residue" evidence="2">
    <location>
        <position position="1"/>
    </location>
</feature>
<proteinExistence type="predicted"/>